<evidence type="ECO:0000313" key="4">
    <source>
        <dbReference type="Proteomes" id="UP000680067"/>
    </source>
</evidence>
<dbReference type="PANTHER" id="PTHR32347">
    <property type="entry name" value="EFFLUX SYSTEM COMPONENT YKNX-RELATED"/>
    <property type="match status" value="1"/>
</dbReference>
<evidence type="ECO:0000256" key="2">
    <source>
        <dbReference type="ARBA" id="ARBA00023054"/>
    </source>
</evidence>
<proteinExistence type="predicted"/>
<keyword evidence="2" id="KW-0175">Coiled coil</keyword>
<dbReference type="RefSeq" id="WP_212686828.1">
    <property type="nucleotide sequence ID" value="NZ_JAGSPN010000002.1"/>
</dbReference>
<reference evidence="3" key="1">
    <citation type="submission" date="2021-04" db="EMBL/GenBank/DDBJ databases">
        <title>novel species isolated from subtropical streams in China.</title>
        <authorList>
            <person name="Lu H."/>
        </authorList>
    </citation>
    <scope>NUCLEOTIDE SEQUENCE</scope>
    <source>
        <strain evidence="3">LFS511W</strain>
    </source>
</reference>
<protein>
    <submittedName>
        <fullName evidence="3">Efflux RND transporter periplasmic adaptor subunit</fullName>
    </submittedName>
</protein>
<evidence type="ECO:0000256" key="1">
    <source>
        <dbReference type="ARBA" id="ARBA00004196"/>
    </source>
</evidence>
<dbReference type="PRINTS" id="PR01490">
    <property type="entry name" value="RTXTOXIND"/>
</dbReference>
<comment type="subcellular location">
    <subcellularLocation>
        <location evidence="1">Cell envelope</location>
    </subcellularLocation>
</comment>
<keyword evidence="4" id="KW-1185">Reference proteome</keyword>
<accession>A0A941I4B7</accession>
<comment type="caution">
    <text evidence="3">The sequence shown here is derived from an EMBL/GenBank/DDBJ whole genome shotgun (WGS) entry which is preliminary data.</text>
</comment>
<organism evidence="3 4">
    <name type="scientific">Undibacterium luofuense</name>
    <dbReference type="NCBI Taxonomy" id="2828733"/>
    <lineage>
        <taxon>Bacteria</taxon>
        <taxon>Pseudomonadati</taxon>
        <taxon>Pseudomonadota</taxon>
        <taxon>Betaproteobacteria</taxon>
        <taxon>Burkholderiales</taxon>
        <taxon>Oxalobacteraceae</taxon>
        <taxon>Undibacterium</taxon>
    </lineage>
</organism>
<dbReference type="EMBL" id="JAGSPN010000002">
    <property type="protein sequence ID" value="MBR7781482.1"/>
    <property type="molecule type" value="Genomic_DNA"/>
</dbReference>
<dbReference type="InterPro" id="IPR050465">
    <property type="entry name" value="UPF0194_transport"/>
</dbReference>
<sequence length="370" mass="40081">MNIKTGRTGIVLLIAAAIAIAGGVAYYVQSSRKLPEGLIAASGRVEGDRIMAAAKFPGRLREVRAHEGDELKAGVLIALLEDESVQARTEQARQAVNAAGAQLIGAQASLDVAEKEVPMAITVADAGVSQAEALYSKAQAVALQSKRDAERHQALFDKGVIEKHRLEQAELALKVAESDQLAAMENIRRAKEALAQARLGQQKIQARRQEVSALAAQKQRAEAAVSESGATLNDMQIVTPAAGIVLTRLREPGEVVMPGGAILEMVNLDQLYLKVYVPESRIGQVRLGLPARVYVDSQPDTFYEAKVSYISAKAEFTPKEVQTTDERVKLMYAVKLTLNANPGHKLTPGLPADAVIRWKDSTDWQKPRWH</sequence>
<dbReference type="Gene3D" id="1.10.287.470">
    <property type="entry name" value="Helix hairpin bin"/>
    <property type="match status" value="1"/>
</dbReference>
<dbReference type="GO" id="GO:0030313">
    <property type="term" value="C:cell envelope"/>
    <property type="evidence" value="ECO:0007669"/>
    <property type="project" value="UniProtKB-SubCell"/>
</dbReference>
<dbReference type="Gene3D" id="2.40.50.100">
    <property type="match status" value="1"/>
</dbReference>
<gene>
    <name evidence="3" type="ORF">KDM89_04975</name>
</gene>
<dbReference type="AlphaFoldDB" id="A0A941I4B7"/>
<dbReference type="Gene3D" id="2.40.30.170">
    <property type="match status" value="1"/>
</dbReference>
<dbReference type="PANTHER" id="PTHR32347:SF23">
    <property type="entry name" value="BLL5650 PROTEIN"/>
    <property type="match status" value="1"/>
</dbReference>
<evidence type="ECO:0000313" key="3">
    <source>
        <dbReference type="EMBL" id="MBR7781482.1"/>
    </source>
</evidence>
<dbReference type="Proteomes" id="UP000680067">
    <property type="component" value="Unassembled WGS sequence"/>
</dbReference>
<name>A0A941I4B7_9BURK</name>
<dbReference type="SUPFAM" id="SSF111369">
    <property type="entry name" value="HlyD-like secretion proteins"/>
    <property type="match status" value="1"/>
</dbReference>